<evidence type="ECO:0000259" key="8">
    <source>
        <dbReference type="Pfam" id="PF01431"/>
    </source>
</evidence>
<dbReference type="Pfam" id="PF05649">
    <property type="entry name" value="Peptidase_M13_N"/>
    <property type="match status" value="1"/>
</dbReference>
<dbReference type="Proteomes" id="UP000716291">
    <property type="component" value="Unassembled WGS sequence"/>
</dbReference>
<feature type="domain" description="Peptidase M13 N-terminal" evidence="9">
    <location>
        <begin position="46"/>
        <end position="473"/>
    </location>
</feature>
<dbReference type="GO" id="GO:0046872">
    <property type="term" value="F:metal ion binding"/>
    <property type="evidence" value="ECO:0007669"/>
    <property type="project" value="UniProtKB-KW"/>
</dbReference>
<dbReference type="GO" id="GO:0016485">
    <property type="term" value="P:protein processing"/>
    <property type="evidence" value="ECO:0007669"/>
    <property type="project" value="TreeGrafter"/>
</dbReference>
<feature type="domain" description="Peptidase M13 C-terminal" evidence="8">
    <location>
        <begin position="538"/>
        <end position="744"/>
    </location>
</feature>
<evidence type="ECO:0000256" key="2">
    <source>
        <dbReference type="ARBA" id="ARBA00007357"/>
    </source>
</evidence>
<dbReference type="InterPro" id="IPR024079">
    <property type="entry name" value="MetalloPept_cat_dom_sf"/>
</dbReference>
<gene>
    <name evidence="10" type="ORF">G6F64_000122</name>
</gene>
<name>A0A9P6XKL1_RHIOR</name>
<dbReference type="GO" id="GO:0004222">
    <property type="term" value="F:metalloendopeptidase activity"/>
    <property type="evidence" value="ECO:0007669"/>
    <property type="project" value="InterPro"/>
</dbReference>
<protein>
    <submittedName>
        <fullName evidence="10">Uncharacterized protein</fullName>
    </submittedName>
</protein>
<comment type="similarity">
    <text evidence="2">Belongs to the peptidase M13 family.</text>
</comment>
<evidence type="ECO:0000256" key="3">
    <source>
        <dbReference type="ARBA" id="ARBA00022670"/>
    </source>
</evidence>
<dbReference type="PANTHER" id="PTHR11733">
    <property type="entry name" value="ZINC METALLOPROTEASE FAMILY M13 NEPRILYSIN-RELATED"/>
    <property type="match status" value="1"/>
</dbReference>
<dbReference type="PRINTS" id="PR00786">
    <property type="entry name" value="NEPRILYSIN"/>
</dbReference>
<sequence length="745" mass="84414">MPGGVLEFLAAYPTQTASSTANVCNSQICQTTATSILNSLNLNVDPCDDFYQYTCGQWIENNSIPTYRADIGTFTDLQYANSFKLQDILDGSYDDLLAGIKNDTGLLNNTQIDQDRANFNKMKAYYDSCVNETAIDALGPTPIYPYLSKVLSLFDYSSETNHSLFRLEDASTLADGMIELTMQGSDNLVLMEVTINQNRSNQYDIFFNQPALTLPNKEDYTKPDVIDQYRNGLISLLTQVLGQPNGTDISMHLQKMNESSLSPLGPEAIDSMVDRFVAFESHLANMTTYDDDYEEAVEITLTELDQNYPFANWTRIFNQFVPSHVTLPDHVVLDSPKYMTRLNDWLFSNQADGTSIEAIREYFIIQVILANVDYLDKTTKDIYKTIDKLTGGSLVFISRKQACVEDINVNFDQLLGRYFAMTSSGGEPQRQLVSKFVDSMLSVWAGRLERNTWLDDETRTRAIEKLKMITHEEAYGIIDPDTRSPSSLEAYYADVQVDSKDYFGNTLSAYESTVKKDWAHLGKFATEEHMKMKPYEVNAYYNTVFNEIAILASILRDPFYHIELPDYLNYGALGSFIGHEITHAFDDSGRLYDGHGLYRSWWTNTSSNEFEDRAQCFVNQYGNFSIEGPNRTQHSVDGQLTLDENLADNGGVMAAYEALFSKNTGEYMLLPGLEKFSPQQLFFINFGRVYCGKDRLENFSSLLADTHSPKKIRVNAVVQNSAEFAEAFQCRANQPMNPPHKCQIW</sequence>
<evidence type="ECO:0000256" key="7">
    <source>
        <dbReference type="ARBA" id="ARBA00023049"/>
    </source>
</evidence>
<dbReference type="InterPro" id="IPR000718">
    <property type="entry name" value="Peptidase_M13"/>
</dbReference>
<keyword evidence="3" id="KW-0645">Protease</keyword>
<dbReference type="SUPFAM" id="SSF55486">
    <property type="entry name" value="Metalloproteases ('zincins'), catalytic domain"/>
    <property type="match status" value="1"/>
</dbReference>
<proteinExistence type="inferred from homology"/>
<organism evidence="10 11">
    <name type="scientific">Rhizopus oryzae</name>
    <name type="common">Mucormycosis agent</name>
    <name type="synonym">Rhizopus arrhizus var. delemar</name>
    <dbReference type="NCBI Taxonomy" id="64495"/>
    <lineage>
        <taxon>Eukaryota</taxon>
        <taxon>Fungi</taxon>
        <taxon>Fungi incertae sedis</taxon>
        <taxon>Mucoromycota</taxon>
        <taxon>Mucoromycotina</taxon>
        <taxon>Mucoromycetes</taxon>
        <taxon>Mucorales</taxon>
        <taxon>Mucorineae</taxon>
        <taxon>Rhizopodaceae</taxon>
        <taxon>Rhizopus</taxon>
    </lineage>
</organism>
<dbReference type="AlphaFoldDB" id="A0A9P6XKL1"/>
<keyword evidence="7" id="KW-0482">Metalloprotease</keyword>
<dbReference type="InterPro" id="IPR042089">
    <property type="entry name" value="Peptidase_M13_dom_2"/>
</dbReference>
<evidence type="ECO:0000256" key="4">
    <source>
        <dbReference type="ARBA" id="ARBA00022723"/>
    </source>
</evidence>
<evidence type="ECO:0000313" key="10">
    <source>
        <dbReference type="EMBL" id="KAG1316113.1"/>
    </source>
</evidence>
<dbReference type="CDD" id="cd08662">
    <property type="entry name" value="M13"/>
    <property type="match status" value="1"/>
</dbReference>
<reference evidence="10" key="1">
    <citation type="journal article" date="2020" name="Microb. Genom.">
        <title>Genetic diversity of clinical and environmental Mucorales isolates obtained from an investigation of mucormycosis cases among solid organ transplant recipients.</title>
        <authorList>
            <person name="Nguyen M.H."/>
            <person name="Kaul D."/>
            <person name="Muto C."/>
            <person name="Cheng S.J."/>
            <person name="Richter R.A."/>
            <person name="Bruno V.M."/>
            <person name="Liu G."/>
            <person name="Beyhan S."/>
            <person name="Sundermann A.J."/>
            <person name="Mounaud S."/>
            <person name="Pasculle A.W."/>
            <person name="Nierman W.C."/>
            <person name="Driscoll E."/>
            <person name="Cumbie R."/>
            <person name="Clancy C.J."/>
            <person name="Dupont C.L."/>
        </authorList>
    </citation>
    <scope>NUCLEOTIDE SEQUENCE</scope>
    <source>
        <strain evidence="10">GL11</strain>
    </source>
</reference>
<evidence type="ECO:0000256" key="1">
    <source>
        <dbReference type="ARBA" id="ARBA00001947"/>
    </source>
</evidence>
<dbReference type="EMBL" id="JAANQT010000007">
    <property type="protein sequence ID" value="KAG1316113.1"/>
    <property type="molecule type" value="Genomic_DNA"/>
</dbReference>
<comment type="caution">
    <text evidence="10">The sequence shown here is derived from an EMBL/GenBank/DDBJ whole genome shotgun (WGS) entry which is preliminary data.</text>
</comment>
<dbReference type="InterPro" id="IPR018497">
    <property type="entry name" value="Peptidase_M13_C"/>
</dbReference>
<dbReference type="Gene3D" id="1.10.1380.10">
    <property type="entry name" value="Neutral endopeptidase , domain2"/>
    <property type="match status" value="1"/>
</dbReference>
<dbReference type="PROSITE" id="PS51885">
    <property type="entry name" value="NEPRILYSIN"/>
    <property type="match status" value="1"/>
</dbReference>
<dbReference type="OrthoDB" id="6475849at2759"/>
<evidence type="ECO:0000259" key="9">
    <source>
        <dbReference type="Pfam" id="PF05649"/>
    </source>
</evidence>
<comment type="cofactor">
    <cofactor evidence="1">
        <name>Zn(2+)</name>
        <dbReference type="ChEBI" id="CHEBI:29105"/>
    </cofactor>
</comment>
<keyword evidence="6" id="KW-0862">Zinc</keyword>
<dbReference type="PANTHER" id="PTHR11733:SF167">
    <property type="entry name" value="FI17812P1-RELATED"/>
    <property type="match status" value="1"/>
</dbReference>
<keyword evidence="4" id="KW-0479">Metal-binding</keyword>
<keyword evidence="11" id="KW-1185">Reference proteome</keyword>
<dbReference type="InterPro" id="IPR008753">
    <property type="entry name" value="Peptidase_M13_N"/>
</dbReference>
<dbReference type="Gene3D" id="3.40.390.10">
    <property type="entry name" value="Collagenase (Catalytic Domain)"/>
    <property type="match status" value="1"/>
</dbReference>
<dbReference type="Pfam" id="PF01431">
    <property type="entry name" value="Peptidase_M13"/>
    <property type="match status" value="1"/>
</dbReference>
<evidence type="ECO:0000256" key="6">
    <source>
        <dbReference type="ARBA" id="ARBA00022833"/>
    </source>
</evidence>
<accession>A0A9P6XKL1</accession>
<dbReference type="GO" id="GO:0005886">
    <property type="term" value="C:plasma membrane"/>
    <property type="evidence" value="ECO:0007669"/>
    <property type="project" value="TreeGrafter"/>
</dbReference>
<evidence type="ECO:0000256" key="5">
    <source>
        <dbReference type="ARBA" id="ARBA00022801"/>
    </source>
</evidence>
<evidence type="ECO:0000313" key="11">
    <source>
        <dbReference type="Proteomes" id="UP000716291"/>
    </source>
</evidence>
<keyword evidence="5" id="KW-0378">Hydrolase</keyword>